<keyword evidence="1" id="KW-0472">Membrane</keyword>
<proteinExistence type="predicted"/>
<name>A0ABC8TP71_9AQUA</name>
<dbReference type="EMBL" id="CAUOFW020005691">
    <property type="protein sequence ID" value="CAK9171255.1"/>
    <property type="molecule type" value="Genomic_DNA"/>
</dbReference>
<feature type="non-terminal residue" evidence="2">
    <location>
        <position position="1"/>
    </location>
</feature>
<keyword evidence="3" id="KW-1185">Reference proteome</keyword>
<feature type="transmembrane region" description="Helical" evidence="1">
    <location>
        <begin position="24"/>
        <end position="54"/>
    </location>
</feature>
<dbReference type="Proteomes" id="UP001642360">
    <property type="component" value="Unassembled WGS sequence"/>
</dbReference>
<protein>
    <submittedName>
        <fullName evidence="2">Uncharacterized protein</fullName>
    </submittedName>
</protein>
<dbReference type="AlphaFoldDB" id="A0ABC8TP71"/>
<gene>
    <name evidence="2" type="ORF">ILEXP_LOCUS40806</name>
</gene>
<reference evidence="2 3" key="1">
    <citation type="submission" date="2024-02" db="EMBL/GenBank/DDBJ databases">
        <authorList>
            <person name="Vignale AGUSTIN F."/>
            <person name="Sosa J E."/>
            <person name="Modenutti C."/>
        </authorList>
    </citation>
    <scope>NUCLEOTIDE SEQUENCE [LARGE SCALE GENOMIC DNA]</scope>
</reference>
<sequence>CLDIAFVELVYCLPGCKVEAVRRWLGFVVLGSGLSTMVMVDLGGFLGSWFWFVVPVGAMVNRGR</sequence>
<evidence type="ECO:0000313" key="2">
    <source>
        <dbReference type="EMBL" id="CAK9171255.1"/>
    </source>
</evidence>
<organism evidence="2 3">
    <name type="scientific">Ilex paraguariensis</name>
    <name type="common">yerba mate</name>
    <dbReference type="NCBI Taxonomy" id="185542"/>
    <lineage>
        <taxon>Eukaryota</taxon>
        <taxon>Viridiplantae</taxon>
        <taxon>Streptophyta</taxon>
        <taxon>Embryophyta</taxon>
        <taxon>Tracheophyta</taxon>
        <taxon>Spermatophyta</taxon>
        <taxon>Magnoliopsida</taxon>
        <taxon>eudicotyledons</taxon>
        <taxon>Gunneridae</taxon>
        <taxon>Pentapetalae</taxon>
        <taxon>asterids</taxon>
        <taxon>campanulids</taxon>
        <taxon>Aquifoliales</taxon>
        <taxon>Aquifoliaceae</taxon>
        <taxon>Ilex</taxon>
    </lineage>
</organism>
<evidence type="ECO:0000256" key="1">
    <source>
        <dbReference type="SAM" id="Phobius"/>
    </source>
</evidence>
<comment type="caution">
    <text evidence="2">The sequence shown here is derived from an EMBL/GenBank/DDBJ whole genome shotgun (WGS) entry which is preliminary data.</text>
</comment>
<keyword evidence="1" id="KW-1133">Transmembrane helix</keyword>
<evidence type="ECO:0000313" key="3">
    <source>
        <dbReference type="Proteomes" id="UP001642360"/>
    </source>
</evidence>
<keyword evidence="1" id="KW-0812">Transmembrane</keyword>
<accession>A0ABC8TP71</accession>